<name>A0ACB8HEM1_PSICU</name>
<comment type="caution">
    <text evidence="1">The sequence shown here is derived from an EMBL/GenBank/DDBJ whole genome shotgun (WGS) entry which is preliminary data.</text>
</comment>
<reference evidence="1" key="1">
    <citation type="submission" date="2021-10" db="EMBL/GenBank/DDBJ databases">
        <title>Psilocybe cubensis genome.</title>
        <authorList>
            <person name="Mckernan K.J."/>
            <person name="Crawford S."/>
            <person name="Trippe A."/>
            <person name="Kane L.T."/>
            <person name="Mclaughlin S."/>
        </authorList>
    </citation>
    <scope>NUCLEOTIDE SEQUENCE</scope>
    <source>
        <strain evidence="1">MGC-MH-2018</strain>
    </source>
</reference>
<gene>
    <name evidence="1" type="ORF">JR316_0000445</name>
</gene>
<evidence type="ECO:0000313" key="1">
    <source>
        <dbReference type="EMBL" id="KAH9486381.1"/>
    </source>
</evidence>
<accession>A0ACB8HEM1</accession>
<sequence length="965" mass="105914">MAKKSLNPADAHRKALRKKELKKNKAERSKARDFALVKKDTTDLENTIKEFEESRADPVKLAELKAELEKINKKKAEYVAEHPEQRRLVYRRRKEGEPEPELPTKKKRNLFNKNGLPRHPERSIYYDPIMNPFGVAPPGMPYLERALLPGEVDSEAEEDEDEDDDDDDVPLPQGLPPGTEEVHSDDDIPMPDGPLPGREVNEDEDENMLPPLSHPLPVGLPPPPPSGLPSNTGPGSTLPPPPPPPPGFQIVGGPMPFPPPPPPFPPGFNTAALPNSYPPPPPGPPGWSGSIPLPPPPPGFSQFLQTSIPPFPPNAFPPPPPKFLPRNQSASAMQDPLSSVPHQTFQAHRASQLAPPHPSLPANPNPKATPTLPPNPSLPPRPTAAAELAAATVFSAPQLRDFKKEATAFVPTAVKRKKAPAGSSSKVNAAPVINSSAPLVEDSGDAETSPARPDLVNALKNQFGPAPPKPTTPMKSAKSDYDKFVEEMGDILDPKLPLGPVDDPTKSYLEVREDAGPQDLVWFPRGAITECGERASMSPTGTAILLRPRPYASFSGALLLLPLLPQPKPVKPLPSEIWSEIFEFAFAGYSGRSGTKPWAWSTLTISKSFSALILPLLYASINLSNIKSIELFSNQLHIADRKWDSIRRIPYSTPGRWVQSLDLSELTFEGQAQAVLLDRILTRLFPLIPFLSTLSINPAFVLSSGALLSLARREGSINLRSISGLSYIPPQNAEPDLDPFVQLLRLTPNLEILIVIGQGLDPTELEIPFQGVELPSMTNFVPLSLPKLQVLSILSMHSSPLMLALLHSPLPRLRKLTLTPYEDIPYPASLASHFIDIHGSRLTSLLLFTPKSWPTRLRPSPTNLLACAPDLNHLSLEIPLPPLTLSDKHGLKILSIPRPTAEFWRVLERLLPLLPNLAVLHTRDIRWLPKGISNVAQEAGVQGEMKEWKRRLGRRRIQLLDCDWQ</sequence>
<protein>
    <submittedName>
        <fullName evidence="1">Protein EARLY FLOWERING 5</fullName>
    </submittedName>
</protein>
<organism evidence="1 2">
    <name type="scientific">Psilocybe cubensis</name>
    <name type="common">Psychedelic mushroom</name>
    <name type="synonym">Stropharia cubensis</name>
    <dbReference type="NCBI Taxonomy" id="181762"/>
    <lineage>
        <taxon>Eukaryota</taxon>
        <taxon>Fungi</taxon>
        <taxon>Dikarya</taxon>
        <taxon>Basidiomycota</taxon>
        <taxon>Agaricomycotina</taxon>
        <taxon>Agaricomycetes</taxon>
        <taxon>Agaricomycetidae</taxon>
        <taxon>Agaricales</taxon>
        <taxon>Agaricineae</taxon>
        <taxon>Strophariaceae</taxon>
        <taxon>Psilocybe</taxon>
    </lineage>
</organism>
<proteinExistence type="predicted"/>
<keyword evidence="2" id="KW-1185">Reference proteome</keyword>
<dbReference type="EMBL" id="JAFIQS020000001">
    <property type="protein sequence ID" value="KAH9486381.1"/>
    <property type="molecule type" value="Genomic_DNA"/>
</dbReference>
<evidence type="ECO:0000313" key="2">
    <source>
        <dbReference type="Proteomes" id="UP000664032"/>
    </source>
</evidence>
<dbReference type="Proteomes" id="UP000664032">
    <property type="component" value="Unassembled WGS sequence"/>
</dbReference>